<comment type="caution">
    <text evidence="1">The sequence shown here is derived from an EMBL/GenBank/DDBJ whole genome shotgun (WGS) entry which is preliminary data.</text>
</comment>
<proteinExistence type="predicted"/>
<name>A0ACC7NZY9_9BACL</name>
<accession>A0ACC7NZY9</accession>
<evidence type="ECO:0000313" key="2">
    <source>
        <dbReference type="Proteomes" id="UP001631969"/>
    </source>
</evidence>
<reference evidence="1" key="1">
    <citation type="submission" date="2024-12" db="EMBL/GenBank/DDBJ databases">
        <authorList>
            <person name="Wu N."/>
        </authorList>
    </citation>
    <scope>NUCLEOTIDE SEQUENCE</scope>
    <source>
        <strain evidence="1">P15</strain>
    </source>
</reference>
<evidence type="ECO:0000313" key="1">
    <source>
        <dbReference type="EMBL" id="MFM9330336.1"/>
    </source>
</evidence>
<dbReference type="EMBL" id="JBJURJ010000012">
    <property type="protein sequence ID" value="MFM9330336.1"/>
    <property type="molecule type" value="Genomic_DNA"/>
</dbReference>
<dbReference type="Proteomes" id="UP001631969">
    <property type="component" value="Unassembled WGS sequence"/>
</dbReference>
<sequence>MTEYLQHQQRLEHVLTSVNEAIHELNQAREEAAKAQNSADPEDRRHAWAKLEQAERRAAEAKTQLMSEANSSQEQQVLQNLQELEDAISSARQY</sequence>
<protein>
    <submittedName>
        <fullName evidence="1">Uncharacterized protein</fullName>
    </submittedName>
</protein>
<organism evidence="1 2">
    <name type="scientific">Paenibacillus mesotrionivorans</name>
    <dbReference type="NCBI Taxonomy" id="3160968"/>
    <lineage>
        <taxon>Bacteria</taxon>
        <taxon>Bacillati</taxon>
        <taxon>Bacillota</taxon>
        <taxon>Bacilli</taxon>
        <taxon>Bacillales</taxon>
        <taxon>Paenibacillaceae</taxon>
        <taxon>Paenibacillus</taxon>
    </lineage>
</organism>
<keyword evidence="2" id="KW-1185">Reference proteome</keyword>
<gene>
    <name evidence="1" type="ORF">ACI1P1_18715</name>
</gene>